<accession>A0A2C8F371</accession>
<evidence type="ECO:0000313" key="3">
    <source>
        <dbReference type="Proteomes" id="UP000219215"/>
    </source>
</evidence>
<dbReference type="KEGG" id="pprf:DPRO_0069"/>
<gene>
    <name evidence="2" type="ORF">DPRO_0069</name>
</gene>
<keyword evidence="3" id="KW-1185">Reference proteome</keyword>
<dbReference type="Proteomes" id="UP000219215">
    <property type="component" value="Chromosome DPRO"/>
</dbReference>
<dbReference type="EMBL" id="LT907975">
    <property type="protein sequence ID" value="SOB56946.1"/>
    <property type="molecule type" value="Genomic_DNA"/>
</dbReference>
<dbReference type="AlphaFoldDB" id="A0A2C8F371"/>
<organism evidence="2 3">
    <name type="scientific">Pseudodesulfovibrio profundus</name>
    <dbReference type="NCBI Taxonomy" id="57320"/>
    <lineage>
        <taxon>Bacteria</taxon>
        <taxon>Pseudomonadati</taxon>
        <taxon>Thermodesulfobacteriota</taxon>
        <taxon>Desulfovibrionia</taxon>
        <taxon>Desulfovibrionales</taxon>
        <taxon>Desulfovibrionaceae</taxon>
    </lineage>
</organism>
<feature type="compositionally biased region" description="Basic residues" evidence="1">
    <location>
        <begin position="37"/>
        <end position="46"/>
    </location>
</feature>
<evidence type="ECO:0000256" key="1">
    <source>
        <dbReference type="SAM" id="MobiDB-lite"/>
    </source>
</evidence>
<evidence type="ECO:0000313" key="2">
    <source>
        <dbReference type="EMBL" id="SOB56946.1"/>
    </source>
</evidence>
<sequence>MYKHYCKDSQCPGHTKNWERCCDMRAFNSVDNPTPNRKNKQTKKAPKATLPRIVFA</sequence>
<name>A0A2C8F371_9BACT</name>
<feature type="region of interest" description="Disordered" evidence="1">
    <location>
        <begin position="28"/>
        <end position="56"/>
    </location>
</feature>
<protein>
    <submittedName>
        <fullName evidence="2">Uncharacterized protein</fullName>
    </submittedName>
</protein>
<reference evidence="3" key="1">
    <citation type="submission" date="2017-09" db="EMBL/GenBank/DDBJ databases">
        <authorList>
            <person name="Regsiter A."/>
            <person name="William W."/>
        </authorList>
    </citation>
    <scope>NUCLEOTIDE SEQUENCE [LARGE SCALE GENOMIC DNA]</scope>
    <source>
        <strain evidence="3">500-1</strain>
    </source>
</reference>
<proteinExistence type="predicted"/>